<proteinExistence type="predicted"/>
<dbReference type="Proteomes" id="UP000000225">
    <property type="component" value="Chromosome"/>
</dbReference>
<dbReference type="EMBL" id="CP000644">
    <property type="protein sequence ID" value="ABO91625.1"/>
    <property type="molecule type" value="Genomic_DNA"/>
</dbReference>
<name>A4SRV3_AERS4</name>
<organism evidence="1 2">
    <name type="scientific">Aeromonas salmonicida (strain A449)</name>
    <dbReference type="NCBI Taxonomy" id="382245"/>
    <lineage>
        <taxon>Bacteria</taxon>
        <taxon>Pseudomonadati</taxon>
        <taxon>Pseudomonadota</taxon>
        <taxon>Gammaproteobacteria</taxon>
        <taxon>Aeromonadales</taxon>
        <taxon>Aeromonadaceae</taxon>
        <taxon>Aeromonas</taxon>
    </lineage>
</organism>
<gene>
    <name evidence="1" type="ordered locus">ASA_3664</name>
</gene>
<reference evidence="2" key="1">
    <citation type="journal article" date="2008" name="BMC Genomics">
        <title>The genome of Aeromonas salmonicida subsp. salmonicida A449: insights into the evolution of a fish pathogen.</title>
        <authorList>
            <person name="Reith M.E."/>
            <person name="Singh R.K."/>
            <person name="Curtis B."/>
            <person name="Boyd J.M."/>
            <person name="Bouevitch A."/>
            <person name="Kimball J."/>
            <person name="Munholland J."/>
            <person name="Murphy C."/>
            <person name="Sarty D."/>
            <person name="Williams J."/>
            <person name="Nash J.H."/>
            <person name="Johnson S.C."/>
            <person name="Brown L.L."/>
        </authorList>
    </citation>
    <scope>NUCLEOTIDE SEQUENCE [LARGE SCALE GENOMIC DNA]</scope>
    <source>
        <strain evidence="2">A449</strain>
    </source>
</reference>
<dbReference type="KEGG" id="asa:ASA_3664"/>
<evidence type="ECO:0000313" key="2">
    <source>
        <dbReference type="Proteomes" id="UP000000225"/>
    </source>
</evidence>
<dbReference type="AlphaFoldDB" id="A4SRV3"/>
<protein>
    <submittedName>
        <fullName evidence="1">Uncharacterized protein</fullName>
    </submittedName>
</protein>
<evidence type="ECO:0000313" key="1">
    <source>
        <dbReference type="EMBL" id="ABO91625.1"/>
    </source>
</evidence>
<dbReference type="HOGENOM" id="CLU_2986244_0_0_6"/>
<sequence length="57" mass="6552">MLNSGALLSLYDFKILILNDLVSWPVLCFEIAMMLDKSMHYRVTVVQQSGFSVRRNS</sequence>
<accession>A4SRV3</accession>